<dbReference type="WBParaSite" id="JU765_v2.g13326.t1">
    <property type="protein sequence ID" value="JU765_v2.g13326.t1"/>
    <property type="gene ID" value="JU765_v2.g13326"/>
</dbReference>
<protein>
    <submittedName>
        <fullName evidence="2">RING-type domain-containing protein</fullName>
    </submittedName>
</protein>
<proteinExistence type="predicted"/>
<accession>A0AC34Q672</accession>
<dbReference type="Proteomes" id="UP000887576">
    <property type="component" value="Unplaced"/>
</dbReference>
<evidence type="ECO:0000313" key="1">
    <source>
        <dbReference type="Proteomes" id="UP000887576"/>
    </source>
</evidence>
<organism evidence="1 2">
    <name type="scientific">Panagrolaimus sp. JU765</name>
    <dbReference type="NCBI Taxonomy" id="591449"/>
    <lineage>
        <taxon>Eukaryota</taxon>
        <taxon>Metazoa</taxon>
        <taxon>Ecdysozoa</taxon>
        <taxon>Nematoda</taxon>
        <taxon>Chromadorea</taxon>
        <taxon>Rhabditida</taxon>
        <taxon>Tylenchina</taxon>
        <taxon>Panagrolaimomorpha</taxon>
        <taxon>Panagrolaimoidea</taxon>
        <taxon>Panagrolaimidae</taxon>
        <taxon>Panagrolaimus</taxon>
    </lineage>
</organism>
<name>A0AC34Q672_9BILA</name>
<evidence type="ECO:0000313" key="2">
    <source>
        <dbReference type="WBParaSite" id="JU765_v2.g13326.t1"/>
    </source>
</evidence>
<sequence>MVDLNTVNEEYQQPPSHSTDSETSVSDPSANSVHIRETHVDMTSGDETTTTQESSVNTEPNTRPTNTESYRNIAGQTRNFITFYLEQMNSNNNASTENGEHQDEPLDALAWRLITRPPIPLMFVVMAAVCIFLTVIKELMGHLGLLLSLAVSITHFQDNYKFSEIVKGEQTHSMIPIIICLFLRNLINIVVAARFDVLQIAVLLYVPGGENSFVVTVCRVILAEICVADLALLIKVLMHPAPLNPSQKRRFNLFIDQTCYLYRMLIPISSWCGYFAQPFFFTCYVLVKIYFVITRIIVWFKFIGVVFFTVSVGEEISANEIEPESTCTICQNAFTSPRKMKCSHVFCANCITTWVETNKSNGNSCPLCRNHLISPQTLKISDFEEEFPINIF</sequence>
<reference evidence="2" key="1">
    <citation type="submission" date="2022-11" db="UniProtKB">
        <authorList>
            <consortium name="WormBaseParasite"/>
        </authorList>
    </citation>
    <scope>IDENTIFICATION</scope>
</reference>